<dbReference type="PANTHER" id="PTHR32071">
    <property type="entry name" value="TRANSCRIPTIONAL REGULATORY PROTEIN"/>
    <property type="match status" value="1"/>
</dbReference>
<organism evidence="8 9">
    <name type="scientific">Chitinophaga varians</name>
    <dbReference type="NCBI Taxonomy" id="2202339"/>
    <lineage>
        <taxon>Bacteria</taxon>
        <taxon>Pseudomonadati</taxon>
        <taxon>Bacteroidota</taxon>
        <taxon>Chitinophagia</taxon>
        <taxon>Chitinophagales</taxon>
        <taxon>Chitinophagaceae</taxon>
        <taxon>Chitinophaga</taxon>
    </lineage>
</organism>
<dbReference type="EMBL" id="JABAIA010000002">
    <property type="protein sequence ID" value="NLR66309.1"/>
    <property type="molecule type" value="Genomic_DNA"/>
</dbReference>
<name>A0A847RGY9_9BACT</name>
<dbReference type="Gene3D" id="1.10.8.60">
    <property type="match status" value="1"/>
</dbReference>
<accession>A0A847RGY9</accession>
<dbReference type="GO" id="GO:0005524">
    <property type="term" value="F:ATP binding"/>
    <property type="evidence" value="ECO:0007669"/>
    <property type="project" value="UniProtKB-KW"/>
</dbReference>
<gene>
    <name evidence="8" type="ORF">HGH92_18525</name>
</gene>
<keyword evidence="6" id="KW-0175">Coiled coil</keyword>
<dbReference type="InterPro" id="IPR025662">
    <property type="entry name" value="Sigma_54_int_dom_ATP-bd_1"/>
</dbReference>
<evidence type="ECO:0000256" key="6">
    <source>
        <dbReference type="SAM" id="Coils"/>
    </source>
</evidence>
<dbReference type="SMART" id="SM00065">
    <property type="entry name" value="GAF"/>
    <property type="match status" value="1"/>
</dbReference>
<dbReference type="InterPro" id="IPR027417">
    <property type="entry name" value="P-loop_NTPase"/>
</dbReference>
<dbReference type="RefSeq" id="WP_168872242.1">
    <property type="nucleotide sequence ID" value="NZ_JABAIA010000002.1"/>
</dbReference>
<dbReference type="SMART" id="SM00382">
    <property type="entry name" value="AAA"/>
    <property type="match status" value="1"/>
</dbReference>
<feature type="domain" description="Sigma-54 factor interaction" evidence="7">
    <location>
        <begin position="219"/>
        <end position="448"/>
    </location>
</feature>
<dbReference type="SUPFAM" id="SSF52540">
    <property type="entry name" value="P-loop containing nucleoside triphosphate hydrolases"/>
    <property type="match status" value="1"/>
</dbReference>
<dbReference type="Pfam" id="PF25601">
    <property type="entry name" value="AAA_lid_14"/>
    <property type="match status" value="1"/>
</dbReference>
<reference evidence="8 9" key="1">
    <citation type="submission" date="2020-04" db="EMBL/GenBank/DDBJ databases">
        <authorList>
            <person name="Yin C."/>
        </authorList>
    </citation>
    <scope>NUCLEOTIDE SEQUENCE [LARGE SCALE GENOMIC DNA]</scope>
    <source>
        <strain evidence="8 9">Ae27</strain>
    </source>
</reference>
<keyword evidence="3" id="KW-0805">Transcription regulation</keyword>
<dbReference type="InterPro" id="IPR025944">
    <property type="entry name" value="Sigma_54_int_dom_CS"/>
</dbReference>
<sequence length="538" mass="60664">MMNTQISGKNDEFETLLCFSKAIAAARHRADLWEIVNEQLLENIGASYYTLCLIHEDTRTHSPFLYSQEKKIKTVTGESPVIHLQHPVDDGVFNKAVETEEPVVFELRSLIRQRNIPAYVIHWYNSGVKEMMLVRVCNGKEPKGVLYLYAMKQGVFSKRRFSFFKSIADQLGTGVSNILANEKIELQLEEIRKYKIQLEQENSYLKEERKKEKHLTGKAVGDSPAIRKVYDLVSKVASSDATVLILGETGTGKELIAHQVHDASPRRDKLMIKVNCAAIPASLLESELFGHEKGSFTGALERRIGKFELADNSTLFLDEIGELPPEMQAKLLRALQEKEIERIGGKSVIKVNVRIIAATNKNLEAEIIAGRFRSDLYYRLCVFPIMLPPLRERREDIPELVSFFMEKYAASSGRKIDGIAPKALEKLKTYAWPGNIRELEHLIERTVLLTSTNVITEVSLPARSKMLFAQPGAETPVRSLADVEREHILKMVKLSKGRISGPHGAAAKLQLPSTTLISKMQKLGIRKEHFIDTGKESD</sequence>
<comment type="caution">
    <text evidence="8">The sequence shown here is derived from an EMBL/GenBank/DDBJ whole genome shotgun (WGS) entry which is preliminary data.</text>
</comment>
<dbReference type="InterPro" id="IPR058031">
    <property type="entry name" value="AAA_lid_NorR"/>
</dbReference>
<keyword evidence="9" id="KW-1185">Reference proteome</keyword>
<evidence type="ECO:0000256" key="3">
    <source>
        <dbReference type="ARBA" id="ARBA00023015"/>
    </source>
</evidence>
<dbReference type="FunFam" id="3.40.50.300:FF:000006">
    <property type="entry name" value="DNA-binding transcriptional regulator NtrC"/>
    <property type="match status" value="1"/>
</dbReference>
<dbReference type="PROSITE" id="PS50045">
    <property type="entry name" value="SIGMA54_INTERACT_4"/>
    <property type="match status" value="1"/>
</dbReference>
<dbReference type="InterPro" id="IPR003018">
    <property type="entry name" value="GAF"/>
</dbReference>
<dbReference type="Gene3D" id="3.40.50.300">
    <property type="entry name" value="P-loop containing nucleotide triphosphate hydrolases"/>
    <property type="match status" value="1"/>
</dbReference>
<protein>
    <submittedName>
        <fullName evidence="8">Sigma 54-interacting transcriptional regulator</fullName>
    </submittedName>
</protein>
<evidence type="ECO:0000256" key="2">
    <source>
        <dbReference type="ARBA" id="ARBA00022840"/>
    </source>
</evidence>
<evidence type="ECO:0000313" key="9">
    <source>
        <dbReference type="Proteomes" id="UP000570474"/>
    </source>
</evidence>
<dbReference type="AlphaFoldDB" id="A0A847RGY9"/>
<keyword evidence="4" id="KW-0238">DNA-binding</keyword>
<dbReference type="InterPro" id="IPR029016">
    <property type="entry name" value="GAF-like_dom_sf"/>
</dbReference>
<feature type="coiled-coil region" evidence="6">
    <location>
        <begin position="181"/>
        <end position="211"/>
    </location>
</feature>
<dbReference type="GO" id="GO:0006355">
    <property type="term" value="P:regulation of DNA-templated transcription"/>
    <property type="evidence" value="ECO:0007669"/>
    <property type="project" value="InterPro"/>
</dbReference>
<evidence type="ECO:0000256" key="4">
    <source>
        <dbReference type="ARBA" id="ARBA00023125"/>
    </source>
</evidence>
<dbReference type="InterPro" id="IPR002078">
    <property type="entry name" value="Sigma_54_int"/>
</dbReference>
<dbReference type="Proteomes" id="UP000570474">
    <property type="component" value="Unassembled WGS sequence"/>
</dbReference>
<keyword evidence="5" id="KW-0804">Transcription</keyword>
<keyword evidence="2" id="KW-0067">ATP-binding</keyword>
<dbReference type="PROSITE" id="PS00688">
    <property type="entry name" value="SIGMA54_INTERACT_3"/>
    <property type="match status" value="1"/>
</dbReference>
<dbReference type="GO" id="GO:0003677">
    <property type="term" value="F:DNA binding"/>
    <property type="evidence" value="ECO:0007669"/>
    <property type="project" value="UniProtKB-KW"/>
</dbReference>
<dbReference type="SUPFAM" id="SSF55781">
    <property type="entry name" value="GAF domain-like"/>
    <property type="match status" value="1"/>
</dbReference>
<dbReference type="PROSITE" id="PS00675">
    <property type="entry name" value="SIGMA54_INTERACT_1"/>
    <property type="match status" value="1"/>
</dbReference>
<dbReference type="CDD" id="cd00009">
    <property type="entry name" value="AAA"/>
    <property type="match status" value="1"/>
</dbReference>
<evidence type="ECO:0000256" key="1">
    <source>
        <dbReference type="ARBA" id="ARBA00022741"/>
    </source>
</evidence>
<evidence type="ECO:0000313" key="8">
    <source>
        <dbReference type="EMBL" id="NLR66309.1"/>
    </source>
</evidence>
<dbReference type="Gene3D" id="1.10.10.60">
    <property type="entry name" value="Homeodomain-like"/>
    <property type="match status" value="1"/>
</dbReference>
<proteinExistence type="predicted"/>
<dbReference type="InterPro" id="IPR003593">
    <property type="entry name" value="AAA+_ATPase"/>
</dbReference>
<keyword evidence="1" id="KW-0547">Nucleotide-binding</keyword>
<dbReference type="PANTHER" id="PTHR32071:SF123">
    <property type="entry name" value="DNA-BINDING TRANSCRIPTIONAL ACTIVATOR HYFR-RELATED"/>
    <property type="match status" value="1"/>
</dbReference>
<dbReference type="Pfam" id="PF00158">
    <property type="entry name" value="Sigma54_activat"/>
    <property type="match status" value="1"/>
</dbReference>
<dbReference type="Gene3D" id="3.30.450.40">
    <property type="match status" value="1"/>
</dbReference>
<evidence type="ECO:0000256" key="5">
    <source>
        <dbReference type="ARBA" id="ARBA00023163"/>
    </source>
</evidence>
<evidence type="ECO:0000259" key="7">
    <source>
        <dbReference type="PROSITE" id="PS50045"/>
    </source>
</evidence>